<organism evidence="7 8">
    <name type="scientific">Gordoniibacillus kamchatkensis</name>
    <dbReference type="NCBI Taxonomy" id="1590651"/>
    <lineage>
        <taxon>Bacteria</taxon>
        <taxon>Bacillati</taxon>
        <taxon>Bacillota</taxon>
        <taxon>Bacilli</taxon>
        <taxon>Bacillales</taxon>
        <taxon>Paenibacillaceae</taxon>
        <taxon>Gordoniibacillus</taxon>
    </lineage>
</organism>
<dbReference type="Pfam" id="PF02782">
    <property type="entry name" value="FGGY_C"/>
    <property type="match status" value="1"/>
</dbReference>
<reference evidence="7 8" key="1">
    <citation type="submission" date="2014-12" db="EMBL/GenBank/DDBJ databases">
        <title>Draft genome sequence of Paenibacillus kamchatkensis strain B-2647.</title>
        <authorList>
            <person name="Karlyshev A.V."/>
            <person name="Kudryashova E.B."/>
        </authorList>
    </citation>
    <scope>NUCLEOTIDE SEQUENCE [LARGE SCALE GENOMIC DNA]</scope>
    <source>
        <strain evidence="7 8">VKM B-2647</strain>
    </source>
</reference>
<sequence>MEAFFLGIDIGTSSCKAILFDEKGREAAAASSGYPIYRSGPIGAAEQDPHEIWQAVCDAVVRLRLSPEQRSKLAALSISSQISSHFFVDGDHRPLTRIVSWMDRRASTEAAEMKRAFSPTELRRLLGATLPAGASWPVPKLKWFNRYRPGIIERANYIVQPKDWVLWKMTGQWKTDVSSLRGIVHQQTKKACLPLLEWAGVSPRIVPPSGEPWEVVGQLLPHAAEALRLPVSLPVVLGWNDLNAAVLGLLGSEETIGFDMTGTSEHIGIVVSGNDEAAGAEPGINRIFFTGDKDLVYGVTSSGGYALQWFASQVFRSRADESEYETIMEAAAAVTAGSEQLLFLPYLQGERSPWWNPDAKGVFFGLSPKHDRSHMARAVLEGVGFALKAIYVRLGRWPSTIRIAGGASKMKVWNGMKANILGVPVQTLETSEAGCLGAAMLAAYGTGAYATLEQAAAEMTRVKDICDPVEPIRRFYEDRYPYFEELYHTLEPLFEKTSRLKPLQEGGVRP</sequence>
<evidence type="ECO:0000256" key="4">
    <source>
        <dbReference type="RuleBase" id="RU003733"/>
    </source>
</evidence>
<dbReference type="InterPro" id="IPR043129">
    <property type="entry name" value="ATPase_NBD"/>
</dbReference>
<dbReference type="InterPro" id="IPR050406">
    <property type="entry name" value="FGGY_Carb_Kinase"/>
</dbReference>
<evidence type="ECO:0000313" key="7">
    <source>
        <dbReference type="EMBL" id="KIL40438.1"/>
    </source>
</evidence>
<dbReference type="InterPro" id="IPR018485">
    <property type="entry name" value="FGGY_C"/>
</dbReference>
<dbReference type="Pfam" id="PF00370">
    <property type="entry name" value="FGGY_N"/>
    <property type="match status" value="1"/>
</dbReference>
<accession>A0ABR5AH99</accession>
<dbReference type="CDD" id="cd07808">
    <property type="entry name" value="ASKHA_NBD_FGGY_EcXK-like"/>
    <property type="match status" value="1"/>
</dbReference>
<dbReference type="PANTHER" id="PTHR43095">
    <property type="entry name" value="SUGAR KINASE"/>
    <property type="match status" value="1"/>
</dbReference>
<keyword evidence="2 4" id="KW-0808">Transferase</keyword>
<proteinExistence type="inferred from homology"/>
<evidence type="ECO:0000256" key="3">
    <source>
        <dbReference type="ARBA" id="ARBA00022777"/>
    </source>
</evidence>
<dbReference type="InterPro" id="IPR018484">
    <property type="entry name" value="FGGY_N"/>
</dbReference>
<evidence type="ECO:0000256" key="2">
    <source>
        <dbReference type="ARBA" id="ARBA00022679"/>
    </source>
</evidence>
<dbReference type="SUPFAM" id="SSF53067">
    <property type="entry name" value="Actin-like ATPase domain"/>
    <property type="match status" value="2"/>
</dbReference>
<name>A0ABR5AH99_9BACL</name>
<feature type="domain" description="Carbohydrate kinase FGGY N-terminal" evidence="5">
    <location>
        <begin position="5"/>
        <end position="248"/>
    </location>
</feature>
<protein>
    <recommendedName>
        <fullName evidence="9">Xylulokinase</fullName>
    </recommendedName>
</protein>
<dbReference type="InterPro" id="IPR018483">
    <property type="entry name" value="Carb_kinase_FGGY_CS"/>
</dbReference>
<dbReference type="Proteomes" id="UP000031967">
    <property type="component" value="Unassembled WGS sequence"/>
</dbReference>
<evidence type="ECO:0000256" key="1">
    <source>
        <dbReference type="ARBA" id="ARBA00009156"/>
    </source>
</evidence>
<dbReference type="RefSeq" id="WP_041048086.1">
    <property type="nucleotide sequence ID" value="NZ_JXAK01000021.1"/>
</dbReference>
<feature type="domain" description="Carbohydrate kinase FGGY C-terminal" evidence="6">
    <location>
        <begin position="294"/>
        <end position="444"/>
    </location>
</feature>
<comment type="caution">
    <text evidence="7">The sequence shown here is derived from an EMBL/GenBank/DDBJ whole genome shotgun (WGS) entry which is preliminary data.</text>
</comment>
<keyword evidence="8" id="KW-1185">Reference proteome</keyword>
<evidence type="ECO:0000259" key="6">
    <source>
        <dbReference type="Pfam" id="PF02782"/>
    </source>
</evidence>
<dbReference type="EMBL" id="JXAK01000021">
    <property type="protein sequence ID" value="KIL40438.1"/>
    <property type="molecule type" value="Genomic_DNA"/>
</dbReference>
<evidence type="ECO:0000313" key="8">
    <source>
        <dbReference type="Proteomes" id="UP000031967"/>
    </source>
</evidence>
<dbReference type="PROSITE" id="PS00445">
    <property type="entry name" value="FGGY_KINASES_2"/>
    <property type="match status" value="1"/>
</dbReference>
<keyword evidence="3 4" id="KW-0418">Kinase</keyword>
<dbReference type="InterPro" id="IPR000577">
    <property type="entry name" value="Carb_kinase_FGGY"/>
</dbReference>
<evidence type="ECO:0000259" key="5">
    <source>
        <dbReference type="Pfam" id="PF00370"/>
    </source>
</evidence>
<dbReference type="PIRSF" id="PIRSF000538">
    <property type="entry name" value="GlpK"/>
    <property type="match status" value="1"/>
</dbReference>
<dbReference type="Gene3D" id="3.30.420.40">
    <property type="match status" value="2"/>
</dbReference>
<dbReference type="PANTHER" id="PTHR43095:SF5">
    <property type="entry name" value="XYLULOSE KINASE"/>
    <property type="match status" value="1"/>
</dbReference>
<gene>
    <name evidence="7" type="ORF">SD70_13570</name>
</gene>
<comment type="similarity">
    <text evidence="1 4">Belongs to the FGGY kinase family.</text>
</comment>
<evidence type="ECO:0008006" key="9">
    <source>
        <dbReference type="Google" id="ProtNLM"/>
    </source>
</evidence>